<dbReference type="EMBL" id="PTRC01000010">
    <property type="protein sequence ID" value="PQA74574.1"/>
    <property type="molecule type" value="Genomic_DNA"/>
</dbReference>
<dbReference type="InterPro" id="IPR021251">
    <property type="entry name" value="DUF2793"/>
</dbReference>
<gene>
    <name evidence="1" type="ORF">C3731_05865</name>
</gene>
<protein>
    <submittedName>
        <fullName evidence="1">Ribonuclease III</fullName>
    </submittedName>
</protein>
<dbReference type="AlphaFoldDB" id="A0A2S7J2T7"/>
<keyword evidence="2" id="KW-1185">Reference proteome</keyword>
<dbReference type="Proteomes" id="UP000238493">
    <property type="component" value="Unassembled WGS sequence"/>
</dbReference>
<proteinExistence type="predicted"/>
<organism evidence="1 2">
    <name type="scientific">Brucella oryzae</name>
    <dbReference type="NCBI Taxonomy" id="335286"/>
    <lineage>
        <taxon>Bacteria</taxon>
        <taxon>Pseudomonadati</taxon>
        <taxon>Pseudomonadota</taxon>
        <taxon>Alphaproteobacteria</taxon>
        <taxon>Hyphomicrobiales</taxon>
        <taxon>Brucellaceae</taxon>
        <taxon>Brucella/Ochrobactrum group</taxon>
        <taxon>Brucella</taxon>
    </lineage>
</organism>
<evidence type="ECO:0000313" key="2">
    <source>
        <dbReference type="Proteomes" id="UP000238493"/>
    </source>
</evidence>
<comment type="caution">
    <text evidence="1">The sequence shown here is derived from an EMBL/GenBank/DDBJ whole genome shotgun (WGS) entry which is preliminary data.</text>
</comment>
<dbReference type="OrthoDB" id="564699at2"/>
<dbReference type="Pfam" id="PF10983">
    <property type="entry name" value="DUF2793"/>
    <property type="match status" value="1"/>
</dbReference>
<reference evidence="1 2" key="1">
    <citation type="submission" date="2018-02" db="EMBL/GenBank/DDBJ databases">
        <title>Draft genome sequence of Ochrobactrum oryzae found in Brazil.</title>
        <authorList>
            <person name="Cerdeira L."/>
            <person name="Andrade F."/>
            <person name="Zacariotto T."/>
            <person name="Barbosa B."/>
            <person name="Santos S."/>
            <person name="Cassetari V."/>
            <person name="Lincopan N."/>
        </authorList>
    </citation>
    <scope>NUCLEOTIDE SEQUENCE [LARGE SCALE GENOMIC DNA]</scope>
    <source>
        <strain evidence="1 2">OA447</strain>
    </source>
</reference>
<dbReference type="RefSeq" id="WP_104754773.1">
    <property type="nucleotide sequence ID" value="NZ_PTRC01000010.1"/>
</dbReference>
<accession>A0A2S7J2T7</accession>
<evidence type="ECO:0000313" key="1">
    <source>
        <dbReference type="EMBL" id="PQA74574.1"/>
    </source>
</evidence>
<name>A0A2S7J2T7_9HYPH</name>
<sequence length="278" mass="29372">MDQTPNLKMPYILPSQAQKHVTHNEALRLLDAVVHLSVKSRNRAEAPETPASGDRYLVAAAAAGAWAGKGGAIASFIDGGWLFVTPAIGWQAYVEDEALLLVFDGTFWKGVSSVPENLSLSMLGVHATADAVNRLAISSDASLFNHAGAGHQVKVNKQAVTDTASLLYQTNWTGFAEMGLNGSNDFSVKVSSDTGQWREAIRIDHATGNVAVGSIWPQTRLDVDGPIRPASYTVALLPSAENHGAGALVFVADASSGAEMAYSDGLNWRSIRSGTVIA</sequence>